<dbReference type="STRING" id="28028.CFLV_11805"/>
<dbReference type="InterPro" id="IPR029058">
    <property type="entry name" value="AB_hydrolase_fold"/>
</dbReference>
<dbReference type="Proteomes" id="UP000315353">
    <property type="component" value="Unassembled WGS sequence"/>
</dbReference>
<reference evidence="3 5" key="2">
    <citation type="submission" date="2019-06" db="EMBL/GenBank/DDBJ databases">
        <title>Whole genome shotgun sequence of Corynebacterium flavescens NBRC 14136.</title>
        <authorList>
            <person name="Hosoyama A."/>
            <person name="Uohara A."/>
            <person name="Ohji S."/>
            <person name="Ichikawa N."/>
        </authorList>
    </citation>
    <scope>NUCLEOTIDE SEQUENCE [LARGE SCALE GENOMIC DNA]</scope>
    <source>
        <strain evidence="3 5">NBRC 14136</strain>
    </source>
</reference>
<dbReference type="Gene3D" id="3.40.50.1820">
    <property type="entry name" value="alpha/beta hydrolase"/>
    <property type="match status" value="1"/>
</dbReference>
<proteinExistence type="predicted"/>
<name>A0A1L7CPL5_CORFL</name>
<dbReference type="InterPro" id="IPR000801">
    <property type="entry name" value="Esterase-like"/>
</dbReference>
<dbReference type="OrthoDB" id="4366784at2"/>
<accession>A0A1L7CPL5</accession>
<dbReference type="PANTHER" id="PTHR48098">
    <property type="entry name" value="ENTEROCHELIN ESTERASE-RELATED"/>
    <property type="match status" value="1"/>
</dbReference>
<dbReference type="SUPFAM" id="SSF53474">
    <property type="entry name" value="alpha/beta-Hydrolases"/>
    <property type="match status" value="1"/>
</dbReference>
<keyword evidence="4" id="KW-1185">Reference proteome</keyword>
<sequence length="342" mass="36565">MTALTSSLKGRMLAFVTAVAVALGLAVVAGAQPAHAANRDGLRADATDTCIWDGVGFWVQRCDVWSQAMGRNIPVQIQPATNGGNAGLYLLDGLRATEDTNAWVNDVNAAQTYVDSNITLVMPVGGAGSFYADWNSSAKYDLHDPVNYQWETFLTSELPGYLESNFGVARNNNSIAGLSMGGTAALTLAGKHPEQFRQALSFSGFLTTTVPGAQTAIRLALLDAGGYNINAMYGSIIDPRRFENDPLYQTGGLRNTDVYVSAASGIAGPADQANYLPEHQASGAALEAASMVTTRAWELKARADGLSRLTTDYPAQGLHNWLQFGYQLEKTKGRVLDTMNAW</sequence>
<dbReference type="GeneID" id="82881354"/>
<dbReference type="Pfam" id="PF00756">
    <property type="entry name" value="Esterase"/>
    <property type="match status" value="1"/>
</dbReference>
<dbReference type="RefSeq" id="WP_075730687.1">
    <property type="nucleotide sequence ID" value="NZ_BJNB01000044.1"/>
</dbReference>
<evidence type="ECO:0000256" key="1">
    <source>
        <dbReference type="SAM" id="SignalP"/>
    </source>
</evidence>
<feature type="chain" id="PRO_5044061023" evidence="1">
    <location>
        <begin position="37"/>
        <end position="342"/>
    </location>
</feature>
<evidence type="ECO:0000313" key="2">
    <source>
        <dbReference type="EMBL" id="APT87765.1"/>
    </source>
</evidence>
<organism evidence="2 4">
    <name type="scientific">Corynebacterium flavescens</name>
    <dbReference type="NCBI Taxonomy" id="28028"/>
    <lineage>
        <taxon>Bacteria</taxon>
        <taxon>Bacillati</taxon>
        <taxon>Actinomycetota</taxon>
        <taxon>Actinomycetes</taxon>
        <taxon>Mycobacteriales</taxon>
        <taxon>Corynebacteriaceae</taxon>
        <taxon>Corynebacterium</taxon>
    </lineage>
</organism>
<dbReference type="EMBL" id="BJNB01000044">
    <property type="protein sequence ID" value="GEB98658.1"/>
    <property type="molecule type" value="Genomic_DNA"/>
</dbReference>
<keyword evidence="1" id="KW-0732">Signal</keyword>
<evidence type="ECO:0000313" key="4">
    <source>
        <dbReference type="Proteomes" id="UP000185479"/>
    </source>
</evidence>
<gene>
    <name evidence="3" type="ORF">CFL01nite_21530</name>
    <name evidence="2" type="ORF">CFLV_11805</name>
</gene>
<dbReference type="Proteomes" id="UP000185479">
    <property type="component" value="Chromosome"/>
</dbReference>
<reference evidence="2 4" key="1">
    <citation type="submission" date="2014-08" db="EMBL/GenBank/DDBJ databases">
        <title>Complete genome sequence of Corynebacterium flavescens OJ8(T)(=DSM 20296(T)), isolated from cheese.</title>
        <authorList>
            <person name="Ruckert C."/>
            <person name="Albersmeier A."/>
            <person name="Winkler A."/>
            <person name="Kalinowski J."/>
        </authorList>
    </citation>
    <scope>NUCLEOTIDE SEQUENCE [LARGE SCALE GENOMIC DNA]</scope>
    <source>
        <strain evidence="2 4">OJ8</strain>
    </source>
</reference>
<dbReference type="InterPro" id="IPR050583">
    <property type="entry name" value="Mycobacterial_A85_antigen"/>
</dbReference>
<dbReference type="AlphaFoldDB" id="A0A1L7CPL5"/>
<evidence type="ECO:0000313" key="5">
    <source>
        <dbReference type="Proteomes" id="UP000315353"/>
    </source>
</evidence>
<evidence type="ECO:0000313" key="3">
    <source>
        <dbReference type="EMBL" id="GEB98658.1"/>
    </source>
</evidence>
<feature type="signal peptide" evidence="1">
    <location>
        <begin position="1"/>
        <end position="36"/>
    </location>
</feature>
<dbReference type="PANTHER" id="PTHR48098:SF1">
    <property type="entry name" value="DIACYLGLYCEROL ACYLTRANSFERASE_MYCOLYLTRANSFERASE AG85A"/>
    <property type="match status" value="1"/>
</dbReference>
<dbReference type="KEGG" id="cfc:CFLV_11805"/>
<protein>
    <submittedName>
        <fullName evidence="2">Esterase</fullName>
    </submittedName>
</protein>
<dbReference type="GO" id="GO:0016747">
    <property type="term" value="F:acyltransferase activity, transferring groups other than amino-acyl groups"/>
    <property type="evidence" value="ECO:0007669"/>
    <property type="project" value="TreeGrafter"/>
</dbReference>
<dbReference type="EMBL" id="CP009246">
    <property type="protein sequence ID" value="APT87765.1"/>
    <property type="molecule type" value="Genomic_DNA"/>
</dbReference>